<evidence type="ECO:0000313" key="3">
    <source>
        <dbReference type="Proteomes" id="UP001289374"/>
    </source>
</evidence>
<evidence type="ECO:0000256" key="1">
    <source>
        <dbReference type="SAM" id="MobiDB-lite"/>
    </source>
</evidence>
<dbReference type="PANTHER" id="PTHR33868:SF2">
    <property type="entry name" value="EXPRESSED PROTEIN"/>
    <property type="match status" value="1"/>
</dbReference>
<feature type="compositionally biased region" description="Low complexity" evidence="1">
    <location>
        <begin position="79"/>
        <end position="92"/>
    </location>
</feature>
<feature type="region of interest" description="Disordered" evidence="1">
    <location>
        <begin position="61"/>
        <end position="109"/>
    </location>
</feature>
<proteinExistence type="predicted"/>
<feature type="compositionally biased region" description="Polar residues" evidence="1">
    <location>
        <begin position="61"/>
        <end position="78"/>
    </location>
</feature>
<dbReference type="AlphaFoldDB" id="A0AAE1XHL3"/>
<keyword evidence="3" id="KW-1185">Reference proteome</keyword>
<dbReference type="PANTHER" id="PTHR33868">
    <property type="entry name" value="EXPRESSED PROTEIN"/>
    <property type="match status" value="1"/>
</dbReference>
<reference evidence="2" key="2">
    <citation type="journal article" date="2024" name="Plant">
        <title>Genomic evolution and insights into agronomic trait innovations of Sesamum species.</title>
        <authorList>
            <person name="Miao H."/>
            <person name="Wang L."/>
            <person name="Qu L."/>
            <person name="Liu H."/>
            <person name="Sun Y."/>
            <person name="Le M."/>
            <person name="Wang Q."/>
            <person name="Wei S."/>
            <person name="Zheng Y."/>
            <person name="Lin W."/>
            <person name="Duan Y."/>
            <person name="Cao H."/>
            <person name="Xiong S."/>
            <person name="Wang X."/>
            <person name="Wei L."/>
            <person name="Li C."/>
            <person name="Ma Q."/>
            <person name="Ju M."/>
            <person name="Zhao R."/>
            <person name="Li G."/>
            <person name="Mu C."/>
            <person name="Tian Q."/>
            <person name="Mei H."/>
            <person name="Zhang T."/>
            <person name="Gao T."/>
            <person name="Zhang H."/>
        </authorList>
    </citation>
    <scope>NUCLEOTIDE SEQUENCE</scope>
    <source>
        <strain evidence="2">K16</strain>
    </source>
</reference>
<name>A0AAE1XHL3_9LAMI</name>
<dbReference type="Proteomes" id="UP001289374">
    <property type="component" value="Unassembled WGS sequence"/>
</dbReference>
<feature type="non-terminal residue" evidence="2">
    <location>
        <position position="109"/>
    </location>
</feature>
<dbReference type="EMBL" id="JACGWL010000001">
    <property type="protein sequence ID" value="KAK4411523.1"/>
    <property type="molecule type" value="Genomic_DNA"/>
</dbReference>
<reference evidence="2" key="1">
    <citation type="submission" date="2020-06" db="EMBL/GenBank/DDBJ databases">
        <authorList>
            <person name="Li T."/>
            <person name="Hu X."/>
            <person name="Zhang T."/>
            <person name="Song X."/>
            <person name="Zhang H."/>
            <person name="Dai N."/>
            <person name="Sheng W."/>
            <person name="Hou X."/>
            <person name="Wei L."/>
        </authorList>
    </citation>
    <scope>NUCLEOTIDE SEQUENCE</scope>
    <source>
        <strain evidence="2">K16</strain>
        <tissue evidence="2">Leaf</tissue>
    </source>
</reference>
<organism evidence="2 3">
    <name type="scientific">Sesamum angolense</name>
    <dbReference type="NCBI Taxonomy" id="2727404"/>
    <lineage>
        <taxon>Eukaryota</taxon>
        <taxon>Viridiplantae</taxon>
        <taxon>Streptophyta</taxon>
        <taxon>Embryophyta</taxon>
        <taxon>Tracheophyta</taxon>
        <taxon>Spermatophyta</taxon>
        <taxon>Magnoliopsida</taxon>
        <taxon>eudicotyledons</taxon>
        <taxon>Gunneridae</taxon>
        <taxon>Pentapetalae</taxon>
        <taxon>asterids</taxon>
        <taxon>lamiids</taxon>
        <taxon>Lamiales</taxon>
        <taxon>Pedaliaceae</taxon>
        <taxon>Sesamum</taxon>
    </lineage>
</organism>
<protein>
    <submittedName>
        <fullName evidence="2">Uncharacterized protein</fullName>
    </submittedName>
</protein>
<gene>
    <name evidence="2" type="ORF">Sango_0225300</name>
</gene>
<feature type="compositionally biased region" description="Polar residues" evidence="1">
    <location>
        <begin position="93"/>
        <end position="103"/>
    </location>
</feature>
<evidence type="ECO:0000313" key="2">
    <source>
        <dbReference type="EMBL" id="KAK4411523.1"/>
    </source>
</evidence>
<accession>A0AAE1XHL3</accession>
<comment type="caution">
    <text evidence="2">The sequence shown here is derived from an EMBL/GenBank/DDBJ whole genome shotgun (WGS) entry which is preliminary data.</text>
</comment>
<sequence length="109" mass="11612">SCRNFLYLCFDDFDLNGSMMALAEARAAWQRTANRCFVQEDAKRAPKLACCSSVTPSVKQAETGTNTAAAGQDTPSTGSLPPNLPSYSNLSPTQNGGCSSSQVMAIRRV</sequence>